<sequence length="263" mass="28554">MPLSTPRAVLTALFNRITTTPLLDEDETKQDHKPRYTDSKANNNPLRRVPISHRHLIITLHVLFPEIVLPALDLLDRRLVTRLILDNSHVKTEERKEDGIAGKKENEEKSETYLVTSAAPPPSRRKKHPTSGGNAAEDEGLGVASGQRRYIVHLQAWNCTCAAFAFSSVQDVQVGLDSLEIVDLDSLGIPEANEGVAAGEANEVWSFGGMSLDGTSQTEGGGVPICKHLMACLLAARWTAALGGYVTEKRIGVEEMAGIVADV</sequence>
<reference evidence="2" key="2">
    <citation type="submission" date="2023-05" db="EMBL/GenBank/DDBJ databases">
        <authorList>
            <consortium name="Lawrence Berkeley National Laboratory"/>
            <person name="Steindorff A."/>
            <person name="Hensen N."/>
            <person name="Bonometti L."/>
            <person name="Westerberg I."/>
            <person name="Brannstrom I.O."/>
            <person name="Guillou S."/>
            <person name="Cros-Aarteil S."/>
            <person name="Calhoun S."/>
            <person name="Haridas S."/>
            <person name="Kuo A."/>
            <person name="Mondo S."/>
            <person name="Pangilinan J."/>
            <person name="Riley R."/>
            <person name="Labutti K."/>
            <person name="Andreopoulos B."/>
            <person name="Lipzen A."/>
            <person name="Chen C."/>
            <person name="Yanf M."/>
            <person name="Daum C."/>
            <person name="Ng V."/>
            <person name="Clum A."/>
            <person name="Ohm R."/>
            <person name="Martin F."/>
            <person name="Silar P."/>
            <person name="Natvig D."/>
            <person name="Lalanne C."/>
            <person name="Gautier V."/>
            <person name="Ament-Velasquez S.L."/>
            <person name="Kruys A."/>
            <person name="Hutchinson M.I."/>
            <person name="Powell A.J."/>
            <person name="Barry K."/>
            <person name="Miller A.N."/>
            <person name="Grigoriev I.V."/>
            <person name="Debuchy R."/>
            <person name="Gladieux P."/>
            <person name="Thoren M.H."/>
            <person name="Johannesson H."/>
        </authorList>
    </citation>
    <scope>NUCLEOTIDE SEQUENCE</scope>
    <source>
        <strain evidence="2">PSN309</strain>
    </source>
</reference>
<feature type="region of interest" description="Disordered" evidence="1">
    <location>
        <begin position="94"/>
        <end position="140"/>
    </location>
</feature>
<evidence type="ECO:0000313" key="3">
    <source>
        <dbReference type="Proteomes" id="UP001302126"/>
    </source>
</evidence>
<dbReference type="Proteomes" id="UP001302126">
    <property type="component" value="Unassembled WGS sequence"/>
</dbReference>
<dbReference type="AlphaFoldDB" id="A0AAN6WT95"/>
<proteinExistence type="predicted"/>
<feature type="region of interest" description="Disordered" evidence="1">
    <location>
        <begin position="24"/>
        <end position="46"/>
    </location>
</feature>
<evidence type="ECO:0008006" key="4">
    <source>
        <dbReference type="Google" id="ProtNLM"/>
    </source>
</evidence>
<name>A0AAN6WT95_9PEZI</name>
<protein>
    <recommendedName>
        <fullName evidence="4">SWIM-type domain-containing protein</fullName>
    </recommendedName>
</protein>
<feature type="compositionally biased region" description="Basic and acidic residues" evidence="1">
    <location>
        <begin position="94"/>
        <end position="111"/>
    </location>
</feature>
<dbReference type="EMBL" id="MU864433">
    <property type="protein sequence ID" value="KAK4186032.1"/>
    <property type="molecule type" value="Genomic_DNA"/>
</dbReference>
<accession>A0AAN6WT95</accession>
<evidence type="ECO:0000256" key="1">
    <source>
        <dbReference type="SAM" id="MobiDB-lite"/>
    </source>
</evidence>
<evidence type="ECO:0000313" key="2">
    <source>
        <dbReference type="EMBL" id="KAK4186032.1"/>
    </source>
</evidence>
<reference evidence="2" key="1">
    <citation type="journal article" date="2023" name="Mol. Phylogenet. Evol.">
        <title>Genome-scale phylogeny and comparative genomics of the fungal order Sordariales.</title>
        <authorList>
            <person name="Hensen N."/>
            <person name="Bonometti L."/>
            <person name="Westerberg I."/>
            <person name="Brannstrom I.O."/>
            <person name="Guillou S."/>
            <person name="Cros-Aarteil S."/>
            <person name="Calhoun S."/>
            <person name="Haridas S."/>
            <person name="Kuo A."/>
            <person name="Mondo S."/>
            <person name="Pangilinan J."/>
            <person name="Riley R."/>
            <person name="LaButti K."/>
            <person name="Andreopoulos B."/>
            <person name="Lipzen A."/>
            <person name="Chen C."/>
            <person name="Yan M."/>
            <person name="Daum C."/>
            <person name="Ng V."/>
            <person name="Clum A."/>
            <person name="Steindorff A."/>
            <person name="Ohm R.A."/>
            <person name="Martin F."/>
            <person name="Silar P."/>
            <person name="Natvig D.O."/>
            <person name="Lalanne C."/>
            <person name="Gautier V."/>
            <person name="Ament-Velasquez S.L."/>
            <person name="Kruys A."/>
            <person name="Hutchinson M.I."/>
            <person name="Powell A.J."/>
            <person name="Barry K."/>
            <person name="Miller A.N."/>
            <person name="Grigoriev I.V."/>
            <person name="Debuchy R."/>
            <person name="Gladieux P."/>
            <person name="Hiltunen Thoren M."/>
            <person name="Johannesson H."/>
        </authorList>
    </citation>
    <scope>NUCLEOTIDE SEQUENCE</scope>
    <source>
        <strain evidence="2">PSN309</strain>
    </source>
</reference>
<keyword evidence="3" id="KW-1185">Reference proteome</keyword>
<feature type="compositionally biased region" description="Basic and acidic residues" evidence="1">
    <location>
        <begin position="29"/>
        <end position="38"/>
    </location>
</feature>
<comment type="caution">
    <text evidence="2">The sequence shown here is derived from an EMBL/GenBank/DDBJ whole genome shotgun (WGS) entry which is preliminary data.</text>
</comment>
<gene>
    <name evidence="2" type="ORF">QBC35DRAFT_388146</name>
</gene>
<organism evidence="2 3">
    <name type="scientific">Podospora australis</name>
    <dbReference type="NCBI Taxonomy" id="1536484"/>
    <lineage>
        <taxon>Eukaryota</taxon>
        <taxon>Fungi</taxon>
        <taxon>Dikarya</taxon>
        <taxon>Ascomycota</taxon>
        <taxon>Pezizomycotina</taxon>
        <taxon>Sordariomycetes</taxon>
        <taxon>Sordariomycetidae</taxon>
        <taxon>Sordariales</taxon>
        <taxon>Podosporaceae</taxon>
        <taxon>Podospora</taxon>
    </lineage>
</organism>